<protein>
    <recommendedName>
        <fullName evidence="2">PABC domain-containing protein</fullName>
    </recommendedName>
</protein>
<dbReference type="RefSeq" id="XP_005778555.1">
    <property type="nucleotide sequence ID" value="XM_005778498.1"/>
</dbReference>
<dbReference type="eggNOG" id="KOG2045">
    <property type="taxonomic scope" value="Eukaryota"/>
</dbReference>
<evidence type="ECO:0000313" key="4">
    <source>
        <dbReference type="Proteomes" id="UP000013827"/>
    </source>
</evidence>
<reference evidence="3" key="2">
    <citation type="submission" date="2024-10" db="UniProtKB">
        <authorList>
            <consortium name="EnsemblProtists"/>
        </authorList>
    </citation>
    <scope>IDENTIFICATION</scope>
</reference>
<dbReference type="GO" id="GO:0003723">
    <property type="term" value="F:RNA binding"/>
    <property type="evidence" value="ECO:0007669"/>
    <property type="project" value="InterPro"/>
</dbReference>
<evidence type="ECO:0000313" key="3">
    <source>
        <dbReference type="EnsemblProtists" id="EOD26126"/>
    </source>
</evidence>
<dbReference type="EnsemblProtists" id="EOD26126">
    <property type="protein sequence ID" value="EOD26126"/>
    <property type="gene ID" value="EMIHUDRAFT_237027"/>
</dbReference>
<dbReference type="STRING" id="2903.R1ET42"/>
<dbReference type="Proteomes" id="UP000013827">
    <property type="component" value="Unassembled WGS sequence"/>
</dbReference>
<dbReference type="PANTHER" id="PTHR12341">
    <property type="entry name" value="5'-&gt;3' EXORIBONUCLEASE"/>
    <property type="match status" value="1"/>
</dbReference>
<keyword evidence="4" id="KW-1185">Reference proteome</keyword>
<sequence length="484" mass="52659">MGVPLLYRWLSERYPLINRPASSPPFAEVDNLYIDANGILHNATHGANKPPARNGAAAPTEADMMLAICSYLDTLVQLVRPQRLLYVAIDGVAPRAKMNQQRQRRFRVLSYFIRHKLQTDELWRRLRVVLSSAEAPGEGEHKIAEHIRSARELPRRHCVYGLDADLIMLGLATHAPALCILREKAERLLVRPEPPAAPWGLPGGFSFAKEEGVLGGASRVLRGMLGLAPAGLSEAERDVELGERIYAVLQHLDDERAGKMTGMLLEMNDSELLELLGFATAFTTSTARAADAAVARPSDDAAVVAATPPRGWPELAMRLPFTMSLRAEGVLLECIASKARRTGCPSAPPHPCPPAAPEEPTASTALCAHQLGAAIESAAGSDAASLARRLLLGSGRGRVYVDWPYADVAVATSLATAAGRWWADRRGQLQECDIHPGEWRQLQDELRLNTLHHRALDTGRVALVVYARPRPLGQLPRSASAPRA</sequence>
<dbReference type="GO" id="GO:0000956">
    <property type="term" value="P:nuclear-transcribed mRNA catabolic process"/>
    <property type="evidence" value="ECO:0007669"/>
    <property type="project" value="TreeGrafter"/>
</dbReference>
<reference evidence="4" key="1">
    <citation type="journal article" date="2013" name="Nature">
        <title>Pan genome of the phytoplankton Emiliania underpins its global distribution.</title>
        <authorList>
            <person name="Read B.A."/>
            <person name="Kegel J."/>
            <person name="Klute M.J."/>
            <person name="Kuo A."/>
            <person name="Lefebvre S.C."/>
            <person name="Maumus F."/>
            <person name="Mayer C."/>
            <person name="Miller J."/>
            <person name="Monier A."/>
            <person name="Salamov A."/>
            <person name="Young J."/>
            <person name="Aguilar M."/>
            <person name="Claverie J.M."/>
            <person name="Frickenhaus S."/>
            <person name="Gonzalez K."/>
            <person name="Herman E.K."/>
            <person name="Lin Y.C."/>
            <person name="Napier J."/>
            <person name="Ogata H."/>
            <person name="Sarno A.F."/>
            <person name="Shmutz J."/>
            <person name="Schroeder D."/>
            <person name="de Vargas C."/>
            <person name="Verret F."/>
            <person name="von Dassow P."/>
            <person name="Valentin K."/>
            <person name="Van de Peer Y."/>
            <person name="Wheeler G."/>
            <person name="Dacks J.B."/>
            <person name="Delwiche C.F."/>
            <person name="Dyhrman S.T."/>
            <person name="Glockner G."/>
            <person name="John U."/>
            <person name="Richards T."/>
            <person name="Worden A.Z."/>
            <person name="Zhang X."/>
            <person name="Grigoriev I.V."/>
            <person name="Allen A.E."/>
            <person name="Bidle K."/>
            <person name="Borodovsky M."/>
            <person name="Bowler C."/>
            <person name="Brownlee C."/>
            <person name="Cock J.M."/>
            <person name="Elias M."/>
            <person name="Gladyshev V.N."/>
            <person name="Groth M."/>
            <person name="Guda C."/>
            <person name="Hadaegh A."/>
            <person name="Iglesias-Rodriguez M.D."/>
            <person name="Jenkins J."/>
            <person name="Jones B.M."/>
            <person name="Lawson T."/>
            <person name="Leese F."/>
            <person name="Lindquist E."/>
            <person name="Lobanov A."/>
            <person name="Lomsadze A."/>
            <person name="Malik S.B."/>
            <person name="Marsh M.E."/>
            <person name="Mackinder L."/>
            <person name="Mock T."/>
            <person name="Mueller-Roeber B."/>
            <person name="Pagarete A."/>
            <person name="Parker M."/>
            <person name="Probert I."/>
            <person name="Quesneville H."/>
            <person name="Raines C."/>
            <person name="Rensing S.A."/>
            <person name="Riano-Pachon D.M."/>
            <person name="Richier S."/>
            <person name="Rokitta S."/>
            <person name="Shiraiwa Y."/>
            <person name="Soanes D.M."/>
            <person name="van der Giezen M."/>
            <person name="Wahlund T.M."/>
            <person name="Williams B."/>
            <person name="Wilson W."/>
            <person name="Wolfe G."/>
            <person name="Wurch L.L."/>
        </authorList>
    </citation>
    <scope>NUCLEOTIDE SEQUENCE</scope>
</reference>
<dbReference type="SUPFAM" id="SSF63570">
    <property type="entry name" value="PABC (PABP) domain"/>
    <property type="match status" value="1"/>
</dbReference>
<dbReference type="Gene3D" id="1.10.1900.10">
    <property type="entry name" value="c-terminal domain of poly(a) binding protein"/>
    <property type="match status" value="1"/>
</dbReference>
<dbReference type="CDD" id="cd18673">
    <property type="entry name" value="PIN_XRN1-2-like"/>
    <property type="match status" value="1"/>
</dbReference>
<dbReference type="InterPro" id="IPR027073">
    <property type="entry name" value="5_3_exoribonuclease"/>
</dbReference>
<evidence type="ECO:0000259" key="2">
    <source>
        <dbReference type="SMART" id="SM00517"/>
    </source>
</evidence>
<dbReference type="InterPro" id="IPR002004">
    <property type="entry name" value="PABP_HYD_C"/>
</dbReference>
<dbReference type="InterPro" id="IPR036053">
    <property type="entry name" value="PABP-dom"/>
</dbReference>
<accession>A0A0D3JRJ1</accession>
<dbReference type="AlphaFoldDB" id="A0A0D3JRJ1"/>
<dbReference type="KEGG" id="ehx:EMIHUDRAFT_237027"/>
<dbReference type="GO" id="GO:0004534">
    <property type="term" value="F:5'-3' RNA exonuclease activity"/>
    <property type="evidence" value="ECO:0007669"/>
    <property type="project" value="TreeGrafter"/>
</dbReference>
<comment type="similarity">
    <text evidence="1">Belongs to the 5'-3' exonuclease family.</text>
</comment>
<dbReference type="InterPro" id="IPR004859">
    <property type="entry name" value="Xrn1_N"/>
</dbReference>
<dbReference type="Pfam" id="PF03159">
    <property type="entry name" value="XRN_N"/>
    <property type="match status" value="1"/>
</dbReference>
<dbReference type="HOGENOM" id="CLU_564336_0_0_1"/>
<dbReference type="GO" id="GO:0005634">
    <property type="term" value="C:nucleus"/>
    <property type="evidence" value="ECO:0007669"/>
    <property type="project" value="TreeGrafter"/>
</dbReference>
<dbReference type="GeneID" id="17271683"/>
<name>A0A0D3JRJ1_EMIH1</name>
<dbReference type="PaxDb" id="2903-EOD26126"/>
<feature type="domain" description="PABC" evidence="2">
    <location>
        <begin position="233"/>
        <end position="296"/>
    </location>
</feature>
<dbReference type="SMART" id="SM00517">
    <property type="entry name" value="PolyA"/>
    <property type="match status" value="1"/>
</dbReference>
<proteinExistence type="inferred from homology"/>
<dbReference type="Gene3D" id="3.40.50.12390">
    <property type="match status" value="1"/>
</dbReference>
<organism evidence="3 4">
    <name type="scientific">Emiliania huxleyi (strain CCMP1516)</name>
    <dbReference type="NCBI Taxonomy" id="280463"/>
    <lineage>
        <taxon>Eukaryota</taxon>
        <taxon>Haptista</taxon>
        <taxon>Haptophyta</taxon>
        <taxon>Prymnesiophyceae</taxon>
        <taxon>Isochrysidales</taxon>
        <taxon>Noelaerhabdaceae</taxon>
        <taxon>Emiliania</taxon>
    </lineage>
</organism>
<dbReference type="Pfam" id="PF00658">
    <property type="entry name" value="MLLE"/>
    <property type="match status" value="1"/>
</dbReference>
<dbReference type="PANTHER" id="PTHR12341:SF7">
    <property type="entry name" value="5'-3' EXORIBONUCLEASE 1"/>
    <property type="match status" value="1"/>
</dbReference>
<evidence type="ECO:0000256" key="1">
    <source>
        <dbReference type="ARBA" id="ARBA00038299"/>
    </source>
</evidence>